<sequence length="88" mass="9851">MYSRGTLMLRELDCAVIEALHKARENGGFPQFDSVKGVFGKGRNCTPMLVSAKKTTFKSVSETQIALKEFSFQGILTKITPWFKSTML</sequence>
<organism evidence="1 2">
    <name type="scientific">Parapedobacter koreensis</name>
    <dbReference type="NCBI Taxonomy" id="332977"/>
    <lineage>
        <taxon>Bacteria</taxon>
        <taxon>Pseudomonadati</taxon>
        <taxon>Bacteroidota</taxon>
        <taxon>Sphingobacteriia</taxon>
        <taxon>Sphingobacteriales</taxon>
        <taxon>Sphingobacteriaceae</taxon>
        <taxon>Parapedobacter</taxon>
    </lineage>
</organism>
<dbReference type="Proteomes" id="UP000198916">
    <property type="component" value="Unassembled WGS sequence"/>
</dbReference>
<keyword evidence="2" id="KW-1185">Reference proteome</keyword>
<evidence type="ECO:0000313" key="2">
    <source>
        <dbReference type="Proteomes" id="UP000198916"/>
    </source>
</evidence>
<dbReference type="AlphaFoldDB" id="A0A1H7GUK7"/>
<protein>
    <submittedName>
        <fullName evidence="1">Uncharacterized protein</fullName>
    </submittedName>
</protein>
<reference evidence="2" key="1">
    <citation type="submission" date="2016-10" db="EMBL/GenBank/DDBJ databases">
        <authorList>
            <person name="Varghese N."/>
            <person name="Submissions S."/>
        </authorList>
    </citation>
    <scope>NUCLEOTIDE SEQUENCE [LARGE SCALE GENOMIC DNA]</scope>
    <source>
        <strain evidence="2">Jip14</strain>
    </source>
</reference>
<accession>A0A1H7GUK7</accession>
<dbReference type="EMBL" id="FNZR01000001">
    <property type="protein sequence ID" value="SEK41863.1"/>
    <property type="molecule type" value="Genomic_DNA"/>
</dbReference>
<name>A0A1H7GUK7_9SPHI</name>
<gene>
    <name evidence="1" type="ORF">SAMN05421740_101811</name>
</gene>
<evidence type="ECO:0000313" key="1">
    <source>
        <dbReference type="EMBL" id="SEK41863.1"/>
    </source>
</evidence>
<dbReference type="STRING" id="332977.SAMN05421740_101811"/>
<proteinExistence type="predicted"/>